<keyword evidence="2" id="KW-1003">Cell membrane</keyword>
<feature type="transmembrane region" description="Helical" evidence="6">
    <location>
        <begin position="88"/>
        <end position="121"/>
    </location>
</feature>
<keyword evidence="4 6" id="KW-1133">Transmembrane helix</keyword>
<feature type="transmembrane region" description="Helical" evidence="6">
    <location>
        <begin position="18"/>
        <end position="35"/>
    </location>
</feature>
<evidence type="ECO:0000256" key="1">
    <source>
        <dbReference type="ARBA" id="ARBA00004651"/>
    </source>
</evidence>
<feature type="transmembrane region" description="Helical" evidence="6">
    <location>
        <begin position="354"/>
        <end position="377"/>
    </location>
</feature>
<dbReference type="InterPro" id="IPR036259">
    <property type="entry name" value="MFS_trans_sf"/>
</dbReference>
<proteinExistence type="predicted"/>
<evidence type="ECO:0000256" key="2">
    <source>
        <dbReference type="ARBA" id="ARBA00022475"/>
    </source>
</evidence>
<feature type="domain" description="Major facilitator superfamily (MFS) profile" evidence="7">
    <location>
        <begin position="22"/>
        <end position="441"/>
    </location>
</feature>
<dbReference type="GO" id="GO:0022857">
    <property type="term" value="F:transmembrane transporter activity"/>
    <property type="evidence" value="ECO:0007669"/>
    <property type="project" value="InterPro"/>
</dbReference>
<dbReference type="RefSeq" id="WP_006960147.1">
    <property type="nucleotide sequence ID" value="NZ_CAVK010000152.1"/>
</dbReference>
<feature type="transmembrane region" description="Helical" evidence="6">
    <location>
        <begin position="256"/>
        <end position="281"/>
    </location>
</feature>
<dbReference type="PROSITE" id="PS50850">
    <property type="entry name" value="MFS"/>
    <property type="match status" value="1"/>
</dbReference>
<comment type="subcellular location">
    <subcellularLocation>
        <location evidence="1">Cell membrane</location>
        <topology evidence="1">Multi-pass membrane protein</topology>
    </subcellularLocation>
</comment>
<keyword evidence="5 6" id="KW-0472">Membrane</keyword>
<dbReference type="SUPFAM" id="SSF103473">
    <property type="entry name" value="MFS general substrate transporter"/>
    <property type="match status" value="1"/>
</dbReference>
<dbReference type="InterPro" id="IPR050382">
    <property type="entry name" value="MFS_Na/Anion_cotransporter"/>
</dbReference>
<dbReference type="PIRSF" id="PIRSF002808">
    <property type="entry name" value="Hexose_phosphate_transp"/>
    <property type="match status" value="1"/>
</dbReference>
<feature type="transmembrane region" description="Helical" evidence="6">
    <location>
        <begin position="417"/>
        <end position="440"/>
    </location>
</feature>
<name>N1MPG4_9SPHN</name>
<feature type="transmembrane region" description="Helical" evidence="6">
    <location>
        <begin position="182"/>
        <end position="202"/>
    </location>
</feature>
<keyword evidence="9" id="KW-1185">Reference proteome</keyword>
<sequence>MIRPVTANATAVDRPSHVRYRIIALIFLITSINYADRATFSIAGNAASGELGISPVQTGFILSAFAWAYVLGQIPGGALLDRFGTKRIYAGAIALWSIFTAMQGTVGLIAGLPVVATLFAMRFMVGFAESPSFPGNARLVAAWFPGAERGTASAIFNSAQYFSLVAFAPLMGWLVHSFGWRAVFWVMGALGLAATALFLRYIHSPDRHPSINAAELAHIEAGGGLIHMEDGAAQAARAPTFTWTNIRQLLANRMMLGIYLGQYCINVLTYFFVTWFPIYLVKERGLNIMEAGFAAAVPALCGFAGGLAGGYGSDLILRRTGSLDLARKTPLVAGMLLATLIIACVWAESEAWVITFMALAFFGKGVASLGWAIMADVAPKQLAGLSGGVFNMFGNIAGIVTPIVVGFIVAATGSFDWALIFVGAHCLLTIFAFLVIVGPIRRLELA</sequence>
<feature type="transmembrane region" description="Helical" evidence="6">
    <location>
        <begin position="389"/>
        <end position="411"/>
    </location>
</feature>
<reference evidence="9" key="2">
    <citation type="submission" date="2013-04" db="EMBL/GenBank/DDBJ databases">
        <title>Bisphenol A degrading Sphingobium sp. strain BiD32.</title>
        <authorList>
            <person name="Nielsen J.L."/>
            <person name="Zhou N.A."/>
            <person name="Kjeldal H."/>
        </authorList>
    </citation>
    <scope>NUCLEOTIDE SEQUENCE [LARGE SCALE GENOMIC DNA]</scope>
    <source>
        <strain evidence="9">BiD32</strain>
    </source>
</reference>
<reference evidence="8 9" key="1">
    <citation type="submission" date="2013-03" db="EMBL/GenBank/DDBJ databases">
        <authorList>
            <person name="Le V."/>
        </authorList>
    </citation>
    <scope>NUCLEOTIDE SEQUENCE [LARGE SCALE GENOMIC DNA]</scope>
    <source>
        <strain evidence="8 9">BiD32</strain>
    </source>
</reference>
<dbReference type="InterPro" id="IPR020846">
    <property type="entry name" value="MFS_dom"/>
</dbReference>
<dbReference type="Gene3D" id="1.20.1250.20">
    <property type="entry name" value="MFS general substrate transporter like domains"/>
    <property type="match status" value="2"/>
</dbReference>
<organism evidence="8 9">
    <name type="scientific">Sphingobium indicum BiD32</name>
    <dbReference type="NCBI Taxonomy" id="1301087"/>
    <lineage>
        <taxon>Bacteria</taxon>
        <taxon>Pseudomonadati</taxon>
        <taxon>Pseudomonadota</taxon>
        <taxon>Alphaproteobacteria</taxon>
        <taxon>Sphingomonadales</taxon>
        <taxon>Sphingomonadaceae</taxon>
        <taxon>Sphingobium</taxon>
    </lineage>
</organism>
<accession>N1MPG4</accession>
<dbReference type="NCBIfam" id="TIGR00893">
    <property type="entry name" value="2A0114"/>
    <property type="match status" value="1"/>
</dbReference>
<keyword evidence="3 6" id="KW-0812">Transmembrane</keyword>
<feature type="transmembrane region" description="Helical" evidence="6">
    <location>
        <begin position="329"/>
        <end position="348"/>
    </location>
</feature>
<evidence type="ECO:0000256" key="6">
    <source>
        <dbReference type="SAM" id="Phobius"/>
    </source>
</evidence>
<protein>
    <submittedName>
        <fullName evidence="8">D-glucarate permease</fullName>
    </submittedName>
</protein>
<feature type="transmembrane region" description="Helical" evidence="6">
    <location>
        <begin position="159"/>
        <end position="176"/>
    </location>
</feature>
<dbReference type="InterPro" id="IPR000849">
    <property type="entry name" value="Sugar_P_transporter"/>
</dbReference>
<dbReference type="GO" id="GO:0005886">
    <property type="term" value="C:plasma membrane"/>
    <property type="evidence" value="ECO:0007669"/>
    <property type="project" value="UniProtKB-SubCell"/>
</dbReference>
<dbReference type="PANTHER" id="PTHR11662:SF399">
    <property type="entry name" value="FI19708P1-RELATED"/>
    <property type="match status" value="1"/>
</dbReference>
<feature type="transmembrane region" description="Helical" evidence="6">
    <location>
        <begin position="293"/>
        <end position="317"/>
    </location>
</feature>
<dbReference type="EMBL" id="CAVK010000152">
    <property type="protein sequence ID" value="CCW18821.1"/>
    <property type="molecule type" value="Genomic_DNA"/>
</dbReference>
<dbReference type="CDD" id="cd17319">
    <property type="entry name" value="MFS_ExuT_GudP_like"/>
    <property type="match status" value="1"/>
</dbReference>
<dbReference type="InterPro" id="IPR011701">
    <property type="entry name" value="MFS"/>
</dbReference>
<dbReference type="AlphaFoldDB" id="N1MPG4"/>
<evidence type="ECO:0000256" key="4">
    <source>
        <dbReference type="ARBA" id="ARBA00022989"/>
    </source>
</evidence>
<evidence type="ECO:0000259" key="7">
    <source>
        <dbReference type="PROSITE" id="PS50850"/>
    </source>
</evidence>
<dbReference type="Proteomes" id="UP000013201">
    <property type="component" value="Unassembled WGS sequence"/>
</dbReference>
<comment type="caution">
    <text evidence="8">The sequence shown here is derived from an EMBL/GenBank/DDBJ whole genome shotgun (WGS) entry which is preliminary data.</text>
</comment>
<evidence type="ECO:0000313" key="9">
    <source>
        <dbReference type="Proteomes" id="UP000013201"/>
    </source>
</evidence>
<dbReference type="Pfam" id="PF07690">
    <property type="entry name" value="MFS_1"/>
    <property type="match status" value="1"/>
</dbReference>
<evidence type="ECO:0000313" key="8">
    <source>
        <dbReference type="EMBL" id="CCW18821.1"/>
    </source>
</evidence>
<gene>
    <name evidence="8" type="ORF">EBBID32_31780</name>
</gene>
<dbReference type="PANTHER" id="PTHR11662">
    <property type="entry name" value="SOLUTE CARRIER FAMILY 17"/>
    <property type="match status" value="1"/>
</dbReference>
<evidence type="ECO:0000256" key="3">
    <source>
        <dbReference type="ARBA" id="ARBA00022692"/>
    </source>
</evidence>
<evidence type="ECO:0000256" key="5">
    <source>
        <dbReference type="ARBA" id="ARBA00023136"/>
    </source>
</evidence>